<comment type="caution">
    <text evidence="8">The sequence shown here is derived from an EMBL/GenBank/DDBJ whole genome shotgun (WGS) entry which is preliminary data.</text>
</comment>
<comment type="similarity">
    <text evidence="1">Belongs to the plant LTP family.</text>
</comment>
<evidence type="ECO:0000256" key="6">
    <source>
        <dbReference type="SAM" id="SignalP"/>
    </source>
</evidence>
<dbReference type="SUPFAM" id="SSF47699">
    <property type="entry name" value="Bifunctional inhibitor/lipid-transfer protein/seed storage 2S albumin"/>
    <property type="match status" value="1"/>
</dbReference>
<feature type="compositionally biased region" description="Low complexity" evidence="5">
    <location>
        <begin position="153"/>
        <end position="182"/>
    </location>
</feature>
<accession>A0A9Q0JVC0</accession>
<dbReference type="OrthoDB" id="690947at2759"/>
<dbReference type="InterPro" id="IPR043325">
    <property type="entry name" value="LTSS"/>
</dbReference>
<evidence type="ECO:0000313" key="9">
    <source>
        <dbReference type="Proteomes" id="UP001141806"/>
    </source>
</evidence>
<evidence type="ECO:0000256" key="3">
    <source>
        <dbReference type="ARBA" id="ARBA00023157"/>
    </source>
</evidence>
<keyword evidence="9" id="KW-1185">Reference proteome</keyword>
<feature type="signal peptide" evidence="6">
    <location>
        <begin position="1"/>
        <end position="21"/>
    </location>
</feature>
<feature type="region of interest" description="Disordered" evidence="5">
    <location>
        <begin position="135"/>
        <end position="182"/>
    </location>
</feature>
<evidence type="ECO:0000259" key="7">
    <source>
        <dbReference type="SMART" id="SM00499"/>
    </source>
</evidence>
<sequence length="218" mass="22219">MEMGNKAMLVVLAMVVVAVHGQEDCTSALMPCSDYLGSENPPASCCEPIKKAVATQLTCLCELLHNEGLFESLNINRTQALELPKKCGITDAASNCDATSLQGHHGKKHGHHAQKSASAVASPSLSASAIVDAPASAPLHGHHGKDHGHHATHSAPTAPTSAPTSAPATSSPSASPNVVAPAPGVSPNVTGASHSGVGKLAWSGMTCWVVFLSFMVVV</sequence>
<evidence type="ECO:0000256" key="4">
    <source>
        <dbReference type="ARBA" id="ARBA00023180"/>
    </source>
</evidence>
<dbReference type="Proteomes" id="UP001141806">
    <property type="component" value="Unassembled WGS sequence"/>
</dbReference>
<evidence type="ECO:0000256" key="2">
    <source>
        <dbReference type="ARBA" id="ARBA00022729"/>
    </source>
</evidence>
<organism evidence="8 9">
    <name type="scientific">Protea cynaroides</name>
    <dbReference type="NCBI Taxonomy" id="273540"/>
    <lineage>
        <taxon>Eukaryota</taxon>
        <taxon>Viridiplantae</taxon>
        <taxon>Streptophyta</taxon>
        <taxon>Embryophyta</taxon>
        <taxon>Tracheophyta</taxon>
        <taxon>Spermatophyta</taxon>
        <taxon>Magnoliopsida</taxon>
        <taxon>Proteales</taxon>
        <taxon>Proteaceae</taxon>
        <taxon>Protea</taxon>
    </lineage>
</organism>
<keyword evidence="2 6" id="KW-0732">Signal</keyword>
<dbReference type="InterPro" id="IPR036312">
    <property type="entry name" value="Bifun_inhib/LTP/seed_sf"/>
</dbReference>
<dbReference type="SMART" id="SM00499">
    <property type="entry name" value="AAI"/>
    <property type="match status" value="1"/>
</dbReference>
<dbReference type="Pfam" id="PF14368">
    <property type="entry name" value="LTP_2"/>
    <property type="match status" value="1"/>
</dbReference>
<keyword evidence="3" id="KW-1015">Disulfide bond</keyword>
<dbReference type="CDD" id="cd00010">
    <property type="entry name" value="AAI_LTSS"/>
    <property type="match status" value="1"/>
</dbReference>
<evidence type="ECO:0000256" key="5">
    <source>
        <dbReference type="SAM" id="MobiDB-lite"/>
    </source>
</evidence>
<gene>
    <name evidence="8" type="ORF">NE237_028495</name>
</gene>
<evidence type="ECO:0000256" key="1">
    <source>
        <dbReference type="ARBA" id="ARBA00009748"/>
    </source>
</evidence>
<feature type="compositionally biased region" description="Basic residues" evidence="5">
    <location>
        <begin position="140"/>
        <end position="152"/>
    </location>
</feature>
<reference evidence="8" key="1">
    <citation type="journal article" date="2023" name="Plant J.">
        <title>The genome of the king protea, Protea cynaroides.</title>
        <authorList>
            <person name="Chang J."/>
            <person name="Duong T.A."/>
            <person name="Schoeman C."/>
            <person name="Ma X."/>
            <person name="Roodt D."/>
            <person name="Barker N."/>
            <person name="Li Z."/>
            <person name="Van de Peer Y."/>
            <person name="Mizrachi E."/>
        </authorList>
    </citation>
    <scope>NUCLEOTIDE SEQUENCE</scope>
    <source>
        <tissue evidence="8">Young leaves</tissue>
    </source>
</reference>
<feature type="domain" description="Bifunctional inhibitor/plant lipid transfer protein/seed storage helical" evidence="7">
    <location>
        <begin position="25"/>
        <end position="96"/>
    </location>
</feature>
<feature type="compositionally biased region" description="Basic residues" evidence="5">
    <location>
        <begin position="104"/>
        <end position="114"/>
    </location>
</feature>
<dbReference type="InterPro" id="IPR016140">
    <property type="entry name" value="Bifunc_inhib/LTP/seed_store"/>
</dbReference>
<proteinExistence type="inferred from homology"/>
<dbReference type="AlphaFoldDB" id="A0A9Q0JVC0"/>
<feature type="region of interest" description="Disordered" evidence="5">
    <location>
        <begin position="100"/>
        <end position="119"/>
    </location>
</feature>
<name>A0A9Q0JVC0_9MAGN</name>
<dbReference type="Gene3D" id="1.10.110.10">
    <property type="entry name" value="Plant lipid-transfer and hydrophobic proteins"/>
    <property type="match status" value="1"/>
</dbReference>
<keyword evidence="4" id="KW-0325">Glycoprotein</keyword>
<evidence type="ECO:0000313" key="8">
    <source>
        <dbReference type="EMBL" id="KAJ4951663.1"/>
    </source>
</evidence>
<feature type="chain" id="PRO_5040491171" description="Bifunctional inhibitor/plant lipid transfer protein/seed storage helical domain-containing protein" evidence="6">
    <location>
        <begin position="22"/>
        <end position="218"/>
    </location>
</feature>
<dbReference type="EMBL" id="JAMYWD010000012">
    <property type="protein sequence ID" value="KAJ4951663.1"/>
    <property type="molecule type" value="Genomic_DNA"/>
</dbReference>
<dbReference type="PANTHER" id="PTHR33044">
    <property type="entry name" value="BIFUNCTIONAL INHIBITOR/LIPID-TRANSFER PROTEIN/SEED STORAGE 2S ALBUMIN SUPERFAMILY PROTEIN-RELATED"/>
    <property type="match status" value="1"/>
</dbReference>
<protein>
    <recommendedName>
        <fullName evidence="7">Bifunctional inhibitor/plant lipid transfer protein/seed storage helical domain-containing protein</fullName>
    </recommendedName>
</protein>